<dbReference type="InterPro" id="IPR018631">
    <property type="entry name" value="AAA-ATPase-like_dom"/>
</dbReference>
<dbReference type="InterPro" id="IPR012547">
    <property type="entry name" value="PDDEXK_9"/>
</dbReference>
<evidence type="ECO:0000259" key="1">
    <source>
        <dbReference type="Pfam" id="PF09820"/>
    </source>
</evidence>
<gene>
    <name evidence="2" type="ORF">BGI42_15445</name>
</gene>
<keyword evidence="2" id="KW-0614">Plasmid</keyword>
<keyword evidence="3" id="KW-1185">Reference proteome</keyword>
<dbReference type="OrthoDB" id="1050390at2"/>
<dbReference type="AlphaFoldDB" id="A0A1D7XP78"/>
<feature type="domain" description="AAA-ATPase-like" evidence="1">
    <location>
        <begin position="7"/>
        <end position="231"/>
    </location>
</feature>
<accession>A0A1D7XP78</accession>
<geneLocation type="plasmid" evidence="3">
    <name>pct3</name>
</geneLocation>
<protein>
    <submittedName>
        <fullName evidence="2">AAA family ATPase</fullName>
    </submittedName>
</protein>
<dbReference type="RefSeq" id="WP_069681253.1">
    <property type="nucleotide sequence ID" value="NZ_CP017256.2"/>
</dbReference>
<dbReference type="PANTHER" id="PTHR34825">
    <property type="entry name" value="CONSERVED PROTEIN, WITH A WEAK D-GALACTARATE DEHYDRATASE/ALTRONATE HYDROLASE DOMAIN"/>
    <property type="match status" value="1"/>
</dbReference>
<dbReference type="EMBL" id="CP017256">
    <property type="protein sequence ID" value="AOR25135.1"/>
    <property type="molecule type" value="Genomic_DNA"/>
</dbReference>
<dbReference type="Pfam" id="PF09820">
    <property type="entry name" value="AAA-ATPase_like"/>
    <property type="match status" value="1"/>
</dbReference>
<dbReference type="KEGG" id="ctae:BGI42_15445"/>
<dbReference type="Pfam" id="PF08011">
    <property type="entry name" value="PDDEXK_9"/>
    <property type="match status" value="1"/>
</dbReference>
<dbReference type="Proteomes" id="UP000094652">
    <property type="component" value="Plasmid pCt3"/>
</dbReference>
<name>A0A1D7XP78_9CLOT</name>
<sequence length="559" mass="66018">MELKPLPIGIDNFEMLITRGYYYVDKTLLIKDLLDNKASVNLFTRPRRFGKTLNMSMLQYFFEKKDKDNYCLFEGLNIMKAGEKYTSHMGQYPVINLSLKSAKQPNFELAYISIRRRIAEEFKRHEYILKSEELKDEQERFLKILREQGDEGDYIDSLFFLSQCLEKYHKKKTIILIDEYDVPLENSFFEGFYDRMIAFIRSIFESALKTNSSLEFGVITGCLRISKESIFTGLNNLEIISILNKSYDEYFGFTQKEINKMLEDYNLMNKQALVKEWYNGYIFGDTEVYNPWSTVRFVKDLKININTLPSSYWANTSSNSIVRSLIERADSVTKREIELLIEGKTIEKRVHEDITYDEVYDSMENLWNFMFFTGYFKKVGERMDEGDNHYISLKIPNKEVKYIFRTKVLKWFHDKVKVKDLSKMYEGILNKKPDIFEEELNKILVQTISFNDAYENFYHGFVTGVLSNMHDYIVKSNREGGTGRSDLFIKSVSKRGIAVVIEFKIAKDIDDLEKRADDALNQIRDKKYDEELRSEGYKNIVKYGISFYQKDCLIKMKDI</sequence>
<evidence type="ECO:0000313" key="2">
    <source>
        <dbReference type="EMBL" id="AOR25135.1"/>
    </source>
</evidence>
<proteinExistence type="predicted"/>
<organism evidence="2 3">
    <name type="scientific">Clostridium taeniosporum</name>
    <dbReference type="NCBI Taxonomy" id="394958"/>
    <lineage>
        <taxon>Bacteria</taxon>
        <taxon>Bacillati</taxon>
        <taxon>Bacillota</taxon>
        <taxon>Clostridia</taxon>
        <taxon>Eubacteriales</taxon>
        <taxon>Clostridiaceae</taxon>
        <taxon>Clostridium</taxon>
    </lineage>
</organism>
<evidence type="ECO:0000313" key="3">
    <source>
        <dbReference type="Proteomes" id="UP000094652"/>
    </source>
</evidence>
<reference evidence="3" key="1">
    <citation type="submission" date="2016-09" db="EMBL/GenBank/DDBJ databases">
        <title>Genomics of Clostridium taeniosporum, an organism which forms endospores with ribbon-like appendages.</title>
        <authorList>
            <person name="Walker J.R."/>
        </authorList>
    </citation>
    <scope>NUCLEOTIDE SEQUENCE [LARGE SCALE GENOMIC DNA]</scope>
    <source>
        <strain evidence="3">1/k</strain>
        <plasmid evidence="3">Plasmid pct3</plasmid>
    </source>
</reference>
<dbReference type="PANTHER" id="PTHR34825:SF1">
    <property type="entry name" value="AAA-ATPASE-LIKE DOMAIN-CONTAINING PROTEIN"/>
    <property type="match status" value="1"/>
</dbReference>